<gene>
    <name evidence="1" type="ORF">E3U43_019398</name>
</gene>
<comment type="caution">
    <text evidence="1">The sequence shown here is derived from an EMBL/GenBank/DDBJ whole genome shotgun (WGS) entry which is preliminary data.</text>
</comment>
<name>A0ACD3QTD6_LARCR</name>
<protein>
    <submittedName>
        <fullName evidence="1">Uncharacterized protein</fullName>
    </submittedName>
</protein>
<dbReference type="Proteomes" id="UP000793456">
    <property type="component" value="Chromosome XIV"/>
</dbReference>
<sequence>MRNQVNINPGSHYVINAGGLVKLSDMITTKTAAGKAAHVHPSTNKVTETMKTDGRGVKFKMCKPQETLQRHEEDGSDQSLLSFQPSVFLKYSSKPQHFKHPSVLHCCASRRTPMAAESVETNIQHVVGDGGQRVITIVTDQHGNLQPAALGQQFIFTLQGQQMVALSAGAFTEEVVVEDQPAPKRKTANHVGLKQKRVKESREQLEQQLQEAKLKAHEYQQQLLQKEQEAEQYRLQLEQAIATSNNTTTTTTTCCYREAGGAAGDGGGSCNTRGGKQRRGTKKERSSVNLQKVQLWTWSSTLQSKQRKLRPVGEADADTDPGIVGIMVTFSSSLHHHLFVFFMAAERFCIYQK</sequence>
<proteinExistence type="predicted"/>
<accession>A0ACD3QTD6</accession>
<evidence type="ECO:0000313" key="2">
    <source>
        <dbReference type="Proteomes" id="UP000793456"/>
    </source>
</evidence>
<reference evidence="1" key="1">
    <citation type="submission" date="2018-11" db="EMBL/GenBank/DDBJ databases">
        <title>The sequence and de novo assembly of Larimichthys crocea genome using PacBio and Hi-C technologies.</title>
        <authorList>
            <person name="Xu P."/>
            <person name="Chen B."/>
            <person name="Zhou Z."/>
            <person name="Ke Q."/>
            <person name="Wu Y."/>
            <person name="Bai H."/>
            <person name="Pu F."/>
        </authorList>
    </citation>
    <scope>NUCLEOTIDE SEQUENCE</scope>
    <source>
        <tissue evidence="1">Muscle</tissue>
    </source>
</reference>
<organism evidence="1 2">
    <name type="scientific">Larimichthys crocea</name>
    <name type="common">Large yellow croaker</name>
    <name type="synonym">Pseudosciaena crocea</name>
    <dbReference type="NCBI Taxonomy" id="215358"/>
    <lineage>
        <taxon>Eukaryota</taxon>
        <taxon>Metazoa</taxon>
        <taxon>Chordata</taxon>
        <taxon>Craniata</taxon>
        <taxon>Vertebrata</taxon>
        <taxon>Euteleostomi</taxon>
        <taxon>Actinopterygii</taxon>
        <taxon>Neopterygii</taxon>
        <taxon>Teleostei</taxon>
        <taxon>Neoteleostei</taxon>
        <taxon>Acanthomorphata</taxon>
        <taxon>Eupercaria</taxon>
        <taxon>Sciaenidae</taxon>
        <taxon>Larimichthys</taxon>
    </lineage>
</organism>
<keyword evidence="2" id="KW-1185">Reference proteome</keyword>
<dbReference type="EMBL" id="CM011687">
    <property type="protein sequence ID" value="TMS10405.1"/>
    <property type="molecule type" value="Genomic_DNA"/>
</dbReference>
<evidence type="ECO:0000313" key="1">
    <source>
        <dbReference type="EMBL" id="TMS10405.1"/>
    </source>
</evidence>